<evidence type="ECO:0000313" key="3">
    <source>
        <dbReference type="Proteomes" id="UP000594455"/>
    </source>
</evidence>
<dbReference type="KEGG" id="sllo:ISP08_11825"/>
<evidence type="ECO:0000256" key="1">
    <source>
        <dbReference type="SAM" id="Coils"/>
    </source>
</evidence>
<organism evidence="2 3">
    <name type="scientific">Staphylococcus lloydii</name>
    <dbReference type="NCBI Taxonomy" id="2781774"/>
    <lineage>
        <taxon>Bacteria</taxon>
        <taxon>Bacillati</taxon>
        <taxon>Bacillota</taxon>
        <taxon>Bacilli</taxon>
        <taxon>Bacillales</taxon>
        <taxon>Staphylococcaceae</taxon>
        <taxon>Staphylococcus</taxon>
    </lineage>
</organism>
<keyword evidence="3" id="KW-1185">Reference proteome</keyword>
<reference evidence="2 3" key="1">
    <citation type="submission" date="2020-10" db="EMBL/GenBank/DDBJ databases">
        <title>Closed genome sequences of Staphylococcus lloydii sp. nov. and Staphylococcus durrellii sp. nov. Isolated from Captive Fruit Bats (Pteropus livingstonii).</title>
        <authorList>
            <person name="Fountain K."/>
        </authorList>
    </citation>
    <scope>NUCLEOTIDE SEQUENCE [LARGE SCALE GENOMIC DNA]</scope>
    <source>
        <strain evidence="2 3">23_2_7_LY</strain>
    </source>
</reference>
<name>A0A7T1AZI5_9STAP</name>
<feature type="coiled-coil region" evidence="1">
    <location>
        <begin position="89"/>
        <end position="116"/>
    </location>
</feature>
<dbReference type="AlphaFoldDB" id="A0A7T1AZI5"/>
<gene>
    <name evidence="2" type="ORF">ISP08_11825</name>
</gene>
<keyword evidence="1" id="KW-0175">Coiled coil</keyword>
<dbReference type="EMBL" id="CP064056">
    <property type="protein sequence ID" value="QPM74992.1"/>
    <property type="molecule type" value="Genomic_DNA"/>
</dbReference>
<protein>
    <submittedName>
        <fullName evidence="2">Uncharacterized protein</fullName>
    </submittedName>
</protein>
<dbReference type="RefSeq" id="WP_195718748.1">
    <property type="nucleotide sequence ID" value="NZ_CP064056.1"/>
</dbReference>
<accession>A0A7T1AZI5</accession>
<dbReference type="Proteomes" id="UP000594455">
    <property type="component" value="Chromosome"/>
</dbReference>
<evidence type="ECO:0000313" key="2">
    <source>
        <dbReference type="EMBL" id="QPM74992.1"/>
    </source>
</evidence>
<sequence length="227" mass="26719">MEFKIVKTVQDPLFDEALNLYDGKLDVSIKEGEKIFRQSLENKYTQHDYIFLVGIDNNSVVSIATAHYEATTNSAFLIYLLAENNGNRDTTIRLTLEEMEKELNKLSNQLHAHDINFIMLEVDQEIDEDESIDDEKTIVLNKRRRLLMEYGFEQQHDIDYIAPRQPIKNNFEEQPMDLFIKSNIELTKDIYGTSIKSNYILKYVFANKISRHIIYPMLEQMDLRKQV</sequence>
<proteinExistence type="predicted"/>